<keyword evidence="4" id="KW-0732">Signal</keyword>
<reference evidence="5 6" key="1">
    <citation type="journal article" date="2013" name="Nature">
        <title>Insights into bilaterian evolution from three spiralian genomes.</title>
        <authorList>
            <person name="Simakov O."/>
            <person name="Marletaz F."/>
            <person name="Cho S.J."/>
            <person name="Edsinger-Gonzales E."/>
            <person name="Havlak P."/>
            <person name="Hellsten U."/>
            <person name="Kuo D.H."/>
            <person name="Larsson T."/>
            <person name="Lv J."/>
            <person name="Arendt D."/>
            <person name="Savage R."/>
            <person name="Osoegawa K."/>
            <person name="de Jong P."/>
            <person name="Grimwood J."/>
            <person name="Chapman J.A."/>
            <person name="Shapiro H."/>
            <person name="Aerts A."/>
            <person name="Otillar R.P."/>
            <person name="Terry A.Y."/>
            <person name="Boore J.L."/>
            <person name="Grigoriev I.V."/>
            <person name="Lindberg D.R."/>
            <person name="Seaver E.C."/>
            <person name="Weisblat D.A."/>
            <person name="Putnam N.H."/>
            <person name="Rokhsar D.S."/>
        </authorList>
    </citation>
    <scope>NUCLEOTIDE SEQUENCE [LARGE SCALE GENOMIC DNA]</scope>
</reference>
<feature type="region of interest" description="Disordered" evidence="2">
    <location>
        <begin position="678"/>
        <end position="753"/>
    </location>
</feature>
<dbReference type="Pfam" id="PF00090">
    <property type="entry name" value="TSP_1"/>
    <property type="match status" value="1"/>
</dbReference>
<name>V4A599_LOTGI</name>
<accession>V4A599</accession>
<dbReference type="SUPFAM" id="SSF49854">
    <property type="entry name" value="Spermadhesin, CUB domain"/>
    <property type="match status" value="1"/>
</dbReference>
<dbReference type="KEGG" id="lgi:LOTGIDRAFT_234507"/>
<dbReference type="PANTHER" id="PTHR16311">
    <property type="entry name" value="THROMBOSPONDIN TYPE I DOMAIN-CONTAINING 1"/>
    <property type="match status" value="1"/>
</dbReference>
<evidence type="ECO:0000256" key="3">
    <source>
        <dbReference type="SAM" id="Phobius"/>
    </source>
</evidence>
<evidence type="ECO:0008006" key="7">
    <source>
        <dbReference type="Google" id="ProtNLM"/>
    </source>
</evidence>
<dbReference type="GO" id="GO:0071944">
    <property type="term" value="C:cell periphery"/>
    <property type="evidence" value="ECO:0007669"/>
    <property type="project" value="TreeGrafter"/>
</dbReference>
<feature type="region of interest" description="Disordered" evidence="2">
    <location>
        <begin position="786"/>
        <end position="919"/>
    </location>
</feature>
<keyword evidence="6" id="KW-1185">Reference proteome</keyword>
<feature type="compositionally biased region" description="Low complexity" evidence="2">
    <location>
        <begin position="695"/>
        <end position="704"/>
    </location>
</feature>
<feature type="compositionally biased region" description="Basic and acidic residues" evidence="2">
    <location>
        <begin position="730"/>
        <end position="750"/>
    </location>
</feature>
<dbReference type="InterPro" id="IPR038877">
    <property type="entry name" value="THSD1"/>
</dbReference>
<dbReference type="RefSeq" id="XP_009060831.1">
    <property type="nucleotide sequence ID" value="XM_009062583.1"/>
</dbReference>
<keyword evidence="1" id="KW-1015">Disulfide bond</keyword>
<feature type="signal peptide" evidence="4">
    <location>
        <begin position="1"/>
        <end position="17"/>
    </location>
</feature>
<feature type="compositionally biased region" description="Low complexity" evidence="2">
    <location>
        <begin position="814"/>
        <end position="827"/>
    </location>
</feature>
<keyword evidence="3" id="KW-0472">Membrane</keyword>
<feature type="compositionally biased region" description="Basic and acidic residues" evidence="2">
    <location>
        <begin position="828"/>
        <end position="867"/>
    </location>
</feature>
<gene>
    <name evidence="5" type="ORF">LOTGIDRAFT_234507</name>
</gene>
<feature type="transmembrane region" description="Helical" evidence="3">
    <location>
        <begin position="556"/>
        <end position="577"/>
    </location>
</feature>
<keyword evidence="3" id="KW-1133">Transmembrane helix</keyword>
<dbReference type="HOGENOM" id="CLU_306596_0_0_1"/>
<evidence type="ECO:0000256" key="2">
    <source>
        <dbReference type="SAM" id="MobiDB-lite"/>
    </source>
</evidence>
<dbReference type="EMBL" id="KB202685">
    <property type="protein sequence ID" value="ESO88421.1"/>
    <property type="molecule type" value="Genomic_DNA"/>
</dbReference>
<dbReference type="InterPro" id="IPR035914">
    <property type="entry name" value="Sperma_CUB_dom_sf"/>
</dbReference>
<evidence type="ECO:0000256" key="1">
    <source>
        <dbReference type="ARBA" id="ARBA00023157"/>
    </source>
</evidence>
<feature type="compositionally biased region" description="Basic residues" evidence="2">
    <location>
        <begin position="705"/>
        <end position="717"/>
    </location>
</feature>
<organism evidence="5 6">
    <name type="scientific">Lottia gigantea</name>
    <name type="common">Giant owl limpet</name>
    <dbReference type="NCBI Taxonomy" id="225164"/>
    <lineage>
        <taxon>Eukaryota</taxon>
        <taxon>Metazoa</taxon>
        <taxon>Spiralia</taxon>
        <taxon>Lophotrochozoa</taxon>
        <taxon>Mollusca</taxon>
        <taxon>Gastropoda</taxon>
        <taxon>Patellogastropoda</taxon>
        <taxon>Lottioidea</taxon>
        <taxon>Lottiidae</taxon>
        <taxon>Lottia</taxon>
    </lineage>
</organism>
<dbReference type="OMA" id="RFCVGEP"/>
<proteinExistence type="predicted"/>
<protein>
    <recommendedName>
        <fullName evidence="7">CUB domain-containing protein</fullName>
    </recommendedName>
</protein>
<evidence type="ECO:0000313" key="6">
    <source>
        <dbReference type="Proteomes" id="UP000030746"/>
    </source>
</evidence>
<dbReference type="AlphaFoldDB" id="V4A599"/>
<dbReference type="FunFam" id="2.20.100.10:FF:000001">
    <property type="entry name" value="semaphorin-5A isoform X1"/>
    <property type="match status" value="1"/>
</dbReference>
<dbReference type="SUPFAM" id="SSF82895">
    <property type="entry name" value="TSP-1 type 1 repeat"/>
    <property type="match status" value="1"/>
</dbReference>
<dbReference type="Gene3D" id="2.60.120.290">
    <property type="entry name" value="Spermadhesin, CUB domain"/>
    <property type="match status" value="1"/>
</dbReference>
<dbReference type="CTD" id="20249560"/>
<dbReference type="InterPro" id="IPR036383">
    <property type="entry name" value="TSP1_rpt_sf"/>
</dbReference>
<dbReference type="OrthoDB" id="446173at2759"/>
<feature type="compositionally biased region" description="Low complexity" evidence="2">
    <location>
        <begin position="885"/>
        <end position="911"/>
    </location>
</feature>
<dbReference type="InterPro" id="IPR000884">
    <property type="entry name" value="TSP1_rpt"/>
</dbReference>
<evidence type="ECO:0000313" key="5">
    <source>
        <dbReference type="EMBL" id="ESO88421.1"/>
    </source>
</evidence>
<keyword evidence="3" id="KW-0812">Transmembrane</keyword>
<evidence type="ECO:0000256" key="4">
    <source>
        <dbReference type="SAM" id="SignalP"/>
    </source>
</evidence>
<dbReference type="PROSITE" id="PS50092">
    <property type="entry name" value="TSP1"/>
    <property type="match status" value="1"/>
</dbReference>
<feature type="chain" id="PRO_5004716595" description="CUB domain-containing protein" evidence="4">
    <location>
        <begin position="18"/>
        <end position="966"/>
    </location>
</feature>
<dbReference type="Proteomes" id="UP000030746">
    <property type="component" value="Unassembled WGS sequence"/>
</dbReference>
<dbReference type="SMART" id="SM00209">
    <property type="entry name" value="TSP1"/>
    <property type="match status" value="1"/>
</dbReference>
<dbReference type="PANTHER" id="PTHR16311:SF3">
    <property type="entry name" value="THROMBOSPONDIN TYPE-1 DOMAIN-CONTAINING PROTEIN 1"/>
    <property type="match status" value="1"/>
</dbReference>
<dbReference type="GeneID" id="20249560"/>
<dbReference type="Gene3D" id="2.20.100.10">
    <property type="entry name" value="Thrombospondin type-1 (TSP1) repeat"/>
    <property type="match status" value="1"/>
</dbReference>
<sequence>MTGIGWIIILISWIVSAFSLTNAGSLYKLIVPNTYVALSGDLMIKYILPGNVSLPNAFIRLFHINGEKLLEVTNLALPLGRKEGELPVTCGIVEFAGRYVAKMYMHDGGTILTETQFDVSWPSIHLTLPDTYTALTTSVQIHIRSSAQCKSLLRRGNFLIDIYHERQPVSDGIETNTSNHITNLTINDFTKDFVHEFPCNYFDVDGSYQAVLKSTLNSGTEVTRSNIMTTGWSDSYNLNIRVDSVFPCPNLFKIIYTRPSCPSKDKVRMYMLQRRASGSLASPLERKYVLERRISPDVTTLRIPCGLFNKTSAGYCFVYVSVSKHGEVQEQKEVCLAAHPDSALPIDGGWSSWSEWGQCSNCGNGKRGRHRLCDQPTPLHGGRFCKGEAFQWKSCFKYCPDWVPETPLKHIKIEPSCKCGCNITEESGKIIGTGRCSGSAVWHIRTNLAKRIKLTMKYINLYGDHQVITVRNGDNRQSDILYSSTENTHIQDIYSTGQSLYLELLSSISSHNETITNKTLPIYVHGFIAAFQTEAALPRSSSITRRKLASLLDSSAAIFGIALCGVIVVLALGFVAFHKVFQKKRHKYARAGTSSPVRSLGSHGSIVIHEIDDIQAPLTDELKRKQVTPVNGVSRKSSVGSACSTGIKRMCTKPDIESATNSSNISYTPLVGAKETVDVHKSDSTKSPSIKKWTPKSPRSPSLRKSPRIHPSPKLKHVPNINLNASPGPTKHELLSRKRLDASKSEKNRTELTPVNCSETRVLPIVEFHPQPAPVAQPETISLATIQDKDDLNKKHKVKKETTSFIQPEKLERPSSLTSKPTSPLTKPKTENSKLKTEDSKPKTEDSKPKTEGSEQKESLVSERDTLLPKPDGQSPKGYREEHPLLNSPSSSKPSKTSSSSRTGSKLTLSSPTHSITPSEIAVEGLELEYDDFIDDDPLSYFDYEEMQRLKWHGAEKLDKTVKDDD</sequence>